<dbReference type="AlphaFoldDB" id="A0ABD0W2B5"/>
<feature type="signal peptide" evidence="1">
    <location>
        <begin position="1"/>
        <end position="22"/>
    </location>
</feature>
<keyword evidence="3" id="KW-1185">Reference proteome</keyword>
<reference evidence="2 3" key="1">
    <citation type="submission" date="2024-06" db="EMBL/GenBank/DDBJ databases">
        <authorList>
            <person name="Pan Q."/>
            <person name="Wen M."/>
            <person name="Jouanno E."/>
            <person name="Zahm M."/>
            <person name="Klopp C."/>
            <person name="Cabau C."/>
            <person name="Louis A."/>
            <person name="Berthelot C."/>
            <person name="Parey E."/>
            <person name="Roest Crollius H."/>
            <person name="Montfort J."/>
            <person name="Robinson-Rechavi M."/>
            <person name="Bouchez O."/>
            <person name="Lampietro C."/>
            <person name="Lopez Roques C."/>
            <person name="Donnadieu C."/>
            <person name="Postlethwait J."/>
            <person name="Bobe J."/>
            <person name="Verreycken H."/>
            <person name="Guiguen Y."/>
        </authorList>
    </citation>
    <scope>NUCLEOTIDE SEQUENCE [LARGE SCALE GENOMIC DNA]</scope>
    <source>
        <strain evidence="2">Up_M1</strain>
        <tissue evidence="2">Testis</tissue>
    </source>
</reference>
<keyword evidence="1" id="KW-0732">Signal</keyword>
<protein>
    <submittedName>
        <fullName evidence="2">Uncharacterized protein</fullName>
    </submittedName>
</protein>
<accession>A0ABD0W2B5</accession>
<evidence type="ECO:0000256" key="1">
    <source>
        <dbReference type="SAM" id="SignalP"/>
    </source>
</evidence>
<proteinExistence type="predicted"/>
<comment type="caution">
    <text evidence="2">The sequence shown here is derived from an EMBL/GenBank/DDBJ whole genome shotgun (WGS) entry which is preliminary data.</text>
</comment>
<organism evidence="2 3">
    <name type="scientific">Umbra pygmaea</name>
    <name type="common">Eastern mudminnow</name>
    <dbReference type="NCBI Taxonomy" id="75934"/>
    <lineage>
        <taxon>Eukaryota</taxon>
        <taxon>Metazoa</taxon>
        <taxon>Chordata</taxon>
        <taxon>Craniata</taxon>
        <taxon>Vertebrata</taxon>
        <taxon>Euteleostomi</taxon>
        <taxon>Actinopterygii</taxon>
        <taxon>Neopterygii</taxon>
        <taxon>Teleostei</taxon>
        <taxon>Protacanthopterygii</taxon>
        <taxon>Esociformes</taxon>
        <taxon>Umbridae</taxon>
        <taxon>Umbra</taxon>
    </lineage>
</organism>
<sequence length="111" mass="11938">MMAAVKWFLVFVLVVGDVKVLCFPSGESEKLKTLSLQGLQGHLATSDSSGGSPGTTLSQTSLAANDKSSITGSGKNHIRSFYDCCWECRHIVCVTSPCCINHCCCDHCKHL</sequence>
<dbReference type="EMBL" id="JAGEUA010000011">
    <property type="protein sequence ID" value="KAL0963098.1"/>
    <property type="molecule type" value="Genomic_DNA"/>
</dbReference>
<evidence type="ECO:0000313" key="2">
    <source>
        <dbReference type="EMBL" id="KAL0963098.1"/>
    </source>
</evidence>
<gene>
    <name evidence="2" type="ORF">UPYG_G00349660</name>
</gene>
<feature type="chain" id="PRO_5044830333" evidence="1">
    <location>
        <begin position="23"/>
        <end position="111"/>
    </location>
</feature>
<name>A0ABD0W2B5_UMBPY</name>
<dbReference type="Proteomes" id="UP001557470">
    <property type="component" value="Unassembled WGS sequence"/>
</dbReference>
<evidence type="ECO:0000313" key="3">
    <source>
        <dbReference type="Proteomes" id="UP001557470"/>
    </source>
</evidence>